<evidence type="ECO:0000256" key="4">
    <source>
        <dbReference type="ARBA" id="ARBA00022475"/>
    </source>
</evidence>
<gene>
    <name evidence="9" type="ORF">GCM10023095_04960</name>
</gene>
<name>A0ABP8PZJ2_9GAMM</name>
<keyword evidence="7 8" id="KW-0472">Membrane</keyword>
<evidence type="ECO:0000256" key="5">
    <source>
        <dbReference type="ARBA" id="ARBA00022692"/>
    </source>
</evidence>
<accession>A0ABP8PZJ2</accession>
<reference evidence="10" key="1">
    <citation type="journal article" date="2019" name="Int. J. Syst. Evol. Microbiol.">
        <title>The Global Catalogue of Microorganisms (GCM) 10K type strain sequencing project: providing services to taxonomists for standard genome sequencing and annotation.</title>
        <authorList>
            <consortium name="The Broad Institute Genomics Platform"/>
            <consortium name="The Broad Institute Genome Sequencing Center for Infectious Disease"/>
            <person name="Wu L."/>
            <person name="Ma J."/>
        </authorList>
    </citation>
    <scope>NUCLEOTIDE SEQUENCE [LARGE SCALE GENOMIC DNA]</scope>
    <source>
        <strain evidence="10">JCM 32226</strain>
    </source>
</reference>
<protein>
    <submittedName>
        <fullName evidence="9">AzlC family ABC transporter permease</fullName>
    </submittedName>
</protein>
<keyword evidence="6 8" id="KW-1133">Transmembrane helix</keyword>
<sequence>MSQSLSDPAPQAHPVHSRWLSAWRGARSMLPLTLAVTPWGILAGALAMDAGLAPWQGQVLSVLVFAGAAQLVAIGMVQSQLGWLPILATTALITARHLLYGMAWRLTLLPLSRPWRLGLGFLLTDELFALHTVDRLKAFDPWFALGAGLSFYLGWNLATLVGVVAGHSLPDLTHWGLDFAVVATFIALVLPGCRSRAVWGCVLSAAGLSVVGALYFPQVGLLVASLGGMAVGYGLSRRADARESRG</sequence>
<organism evidence="9 10">
    <name type="scientific">Pseudaeromonas paramecii</name>
    <dbReference type="NCBI Taxonomy" id="2138166"/>
    <lineage>
        <taxon>Bacteria</taxon>
        <taxon>Pseudomonadati</taxon>
        <taxon>Pseudomonadota</taxon>
        <taxon>Gammaproteobacteria</taxon>
        <taxon>Aeromonadales</taxon>
        <taxon>Aeromonadaceae</taxon>
        <taxon>Pseudaeromonas</taxon>
    </lineage>
</organism>
<feature type="transmembrane region" description="Helical" evidence="8">
    <location>
        <begin position="172"/>
        <end position="190"/>
    </location>
</feature>
<dbReference type="Proteomes" id="UP001501321">
    <property type="component" value="Unassembled WGS sequence"/>
</dbReference>
<evidence type="ECO:0000256" key="8">
    <source>
        <dbReference type="SAM" id="Phobius"/>
    </source>
</evidence>
<feature type="transmembrane region" description="Helical" evidence="8">
    <location>
        <begin position="59"/>
        <end position="77"/>
    </location>
</feature>
<dbReference type="Pfam" id="PF03591">
    <property type="entry name" value="AzlC"/>
    <property type="match status" value="1"/>
</dbReference>
<dbReference type="PANTHER" id="PTHR34979">
    <property type="entry name" value="INNER MEMBRANE PROTEIN YGAZ"/>
    <property type="match status" value="1"/>
</dbReference>
<evidence type="ECO:0000256" key="1">
    <source>
        <dbReference type="ARBA" id="ARBA00004651"/>
    </source>
</evidence>
<keyword evidence="5 8" id="KW-0812">Transmembrane</keyword>
<comment type="subcellular location">
    <subcellularLocation>
        <location evidence="1">Cell membrane</location>
        <topology evidence="1">Multi-pass membrane protein</topology>
    </subcellularLocation>
</comment>
<feature type="transmembrane region" description="Helical" evidence="8">
    <location>
        <begin position="142"/>
        <end position="166"/>
    </location>
</feature>
<keyword evidence="3" id="KW-0813">Transport</keyword>
<evidence type="ECO:0000313" key="9">
    <source>
        <dbReference type="EMBL" id="GAA4493958.1"/>
    </source>
</evidence>
<keyword evidence="4" id="KW-1003">Cell membrane</keyword>
<evidence type="ECO:0000256" key="3">
    <source>
        <dbReference type="ARBA" id="ARBA00022448"/>
    </source>
</evidence>
<evidence type="ECO:0000256" key="2">
    <source>
        <dbReference type="ARBA" id="ARBA00010735"/>
    </source>
</evidence>
<dbReference type="EMBL" id="BAABFC010000001">
    <property type="protein sequence ID" value="GAA4493958.1"/>
    <property type="molecule type" value="Genomic_DNA"/>
</dbReference>
<feature type="transmembrane region" description="Helical" evidence="8">
    <location>
        <begin position="221"/>
        <end position="236"/>
    </location>
</feature>
<comment type="caution">
    <text evidence="9">The sequence shown here is derived from an EMBL/GenBank/DDBJ whole genome shotgun (WGS) entry which is preliminary data.</text>
</comment>
<evidence type="ECO:0000313" key="10">
    <source>
        <dbReference type="Proteomes" id="UP001501321"/>
    </source>
</evidence>
<keyword evidence="10" id="KW-1185">Reference proteome</keyword>
<feature type="transmembrane region" description="Helical" evidence="8">
    <location>
        <begin position="83"/>
        <end position="103"/>
    </location>
</feature>
<dbReference type="PANTHER" id="PTHR34979:SF1">
    <property type="entry name" value="INNER MEMBRANE PROTEIN YGAZ"/>
    <property type="match status" value="1"/>
</dbReference>
<proteinExistence type="inferred from homology"/>
<comment type="similarity">
    <text evidence="2">Belongs to the AzlC family.</text>
</comment>
<evidence type="ECO:0000256" key="6">
    <source>
        <dbReference type="ARBA" id="ARBA00022989"/>
    </source>
</evidence>
<dbReference type="InterPro" id="IPR011606">
    <property type="entry name" value="Brnchd-chn_aa_trnsp_permease"/>
</dbReference>
<evidence type="ECO:0000256" key="7">
    <source>
        <dbReference type="ARBA" id="ARBA00023136"/>
    </source>
</evidence>
<dbReference type="RefSeq" id="WP_345009710.1">
    <property type="nucleotide sequence ID" value="NZ_BAABFC010000001.1"/>
</dbReference>